<evidence type="ECO:0000313" key="1">
    <source>
        <dbReference type="EMBL" id="AJD91049.1"/>
    </source>
</evidence>
<proteinExistence type="predicted"/>
<dbReference type="Proteomes" id="UP000031449">
    <property type="component" value="Chromosome"/>
</dbReference>
<dbReference type="OrthoDB" id="2468688at2"/>
<dbReference type="KEGG" id="jeo:JMA_17320"/>
<dbReference type="STRING" id="1508404.JMA_17320"/>
<evidence type="ECO:0000313" key="2">
    <source>
        <dbReference type="Proteomes" id="UP000031449"/>
    </source>
</evidence>
<accession>A0A0B5ASQ0</accession>
<dbReference type="NCBIfam" id="TIGR02888">
    <property type="entry name" value="spore_YlmC_YmxH"/>
    <property type="match status" value="1"/>
</dbReference>
<sequence>MRMSELYRKEMIDIDQAEKMGILGNADIEFNDETSEIIHILVPTGKISPFKSNRAEYAIPWKSVHAVGKELILIHGKRSPLESPLHTIPENKEE</sequence>
<dbReference type="AlphaFoldDB" id="A0A0B5ASQ0"/>
<dbReference type="InterPro" id="IPR014238">
    <property type="entry name" value="Spore_YlmC/YmxH"/>
</dbReference>
<dbReference type="Gene3D" id="2.30.30.240">
    <property type="entry name" value="PRC-barrel domain"/>
    <property type="match status" value="1"/>
</dbReference>
<name>A0A0B5ASQ0_9BACL</name>
<gene>
    <name evidence="1" type="ORF">JMA_17320</name>
</gene>
<organism evidence="1 2">
    <name type="scientific">Jeotgalibacillus malaysiensis</name>
    <dbReference type="NCBI Taxonomy" id="1508404"/>
    <lineage>
        <taxon>Bacteria</taxon>
        <taxon>Bacillati</taxon>
        <taxon>Bacillota</taxon>
        <taxon>Bacilli</taxon>
        <taxon>Bacillales</taxon>
        <taxon>Caryophanaceae</taxon>
        <taxon>Jeotgalibacillus</taxon>
    </lineage>
</organism>
<dbReference type="PANTHER" id="PTHR40061:SF2">
    <property type="entry name" value="PRC-BARREL DOMAIN-CONTAINING PROTEIN"/>
    <property type="match status" value="1"/>
</dbReference>
<dbReference type="EMBL" id="CP009416">
    <property type="protein sequence ID" value="AJD91049.1"/>
    <property type="molecule type" value="Genomic_DNA"/>
</dbReference>
<dbReference type="SUPFAM" id="SSF50346">
    <property type="entry name" value="PRC-barrel domain"/>
    <property type="match status" value="1"/>
</dbReference>
<protein>
    <submittedName>
        <fullName evidence="1">Uncharacterized protein</fullName>
    </submittedName>
</protein>
<dbReference type="HOGENOM" id="CLU_161336_2_2_9"/>
<keyword evidence="2" id="KW-1185">Reference proteome</keyword>
<dbReference type="PANTHER" id="PTHR40061">
    <property type="entry name" value="SPORULATION PROTEIN YLMC-RELATED"/>
    <property type="match status" value="1"/>
</dbReference>
<dbReference type="InterPro" id="IPR011033">
    <property type="entry name" value="PRC_barrel-like_sf"/>
</dbReference>
<reference evidence="1 2" key="1">
    <citation type="submission" date="2014-08" db="EMBL/GenBank/DDBJ databases">
        <title>Complete genome of a marine bacteria Jeotgalibacillus malaysiensis.</title>
        <authorList>
            <person name="Yaakop A.S."/>
            <person name="Chan K.-G."/>
            <person name="Goh K.M."/>
        </authorList>
    </citation>
    <scope>NUCLEOTIDE SEQUENCE [LARGE SCALE GENOMIC DNA]</scope>
    <source>
        <strain evidence="1 2">D5</strain>
    </source>
</reference>
<dbReference type="BioCyc" id="JESP1508404:G14D9-10987-MONOMER"/>